<dbReference type="SUPFAM" id="SSF53167">
    <property type="entry name" value="Purine and uridine phosphorylases"/>
    <property type="match status" value="1"/>
</dbReference>
<dbReference type="Pfam" id="PF01048">
    <property type="entry name" value="PNP_UDP_1"/>
    <property type="match status" value="1"/>
</dbReference>
<feature type="domain" description="Nucleoside phosphorylase" evidence="1">
    <location>
        <begin position="74"/>
        <end position="185"/>
    </location>
</feature>
<dbReference type="Proteomes" id="UP001235303">
    <property type="component" value="Unassembled WGS sequence"/>
</dbReference>
<comment type="caution">
    <text evidence="2">The sequence shown here is derived from an EMBL/GenBank/DDBJ whole genome shotgun (WGS) entry which is preliminary data.</text>
</comment>
<dbReference type="EMBL" id="JAQOSP010000104">
    <property type="protein sequence ID" value="MDJ1170981.1"/>
    <property type="molecule type" value="Genomic_DNA"/>
</dbReference>
<sequence>MDQIDISLPNVILVPQGAEYHAVRRGIASLSLSSRLPLVYPIPMGGEAVTGYLQQWIGEILPDRVSDGEHYRPKVLVLGLAGSLSPDYPLGDRVVYQQCYHLGETLECDRSLTEFLRLRLTPHTPAIRALTSTSIITQASEKKHLGQTYGASAVDMEGFAILKTLQSLDIPVGMVRIIGDRHNQDLPNLNATLNPQGQLDPLSLTLELLKHPLKAMNLIQGSLRALPILSQIAIELYDVQP</sequence>
<protein>
    <submittedName>
        <fullName evidence="2">Phosphorylase</fullName>
    </submittedName>
</protein>
<gene>
    <name evidence="2" type="ORF">PMG71_16250</name>
</gene>
<name>A0ABT7AVR2_9CYAN</name>
<evidence type="ECO:0000313" key="3">
    <source>
        <dbReference type="Proteomes" id="UP001235303"/>
    </source>
</evidence>
<dbReference type="InterPro" id="IPR035994">
    <property type="entry name" value="Nucleoside_phosphorylase_sf"/>
</dbReference>
<evidence type="ECO:0000259" key="1">
    <source>
        <dbReference type="Pfam" id="PF01048"/>
    </source>
</evidence>
<dbReference type="Gene3D" id="3.40.50.1580">
    <property type="entry name" value="Nucleoside phosphorylase domain"/>
    <property type="match status" value="1"/>
</dbReference>
<dbReference type="RefSeq" id="WP_283754735.1">
    <property type="nucleotide sequence ID" value="NZ_JAQOSP010000104.1"/>
</dbReference>
<organism evidence="2 3">
    <name type="scientific">Roseofilum acuticapitatum BLCC-M154</name>
    <dbReference type="NCBI Taxonomy" id="3022444"/>
    <lineage>
        <taxon>Bacteria</taxon>
        <taxon>Bacillati</taxon>
        <taxon>Cyanobacteriota</taxon>
        <taxon>Cyanophyceae</taxon>
        <taxon>Desertifilales</taxon>
        <taxon>Desertifilaceae</taxon>
        <taxon>Roseofilum</taxon>
        <taxon>Roseofilum acuticapitatum</taxon>
    </lineage>
</organism>
<evidence type="ECO:0000313" key="2">
    <source>
        <dbReference type="EMBL" id="MDJ1170981.1"/>
    </source>
</evidence>
<dbReference type="InterPro" id="IPR000845">
    <property type="entry name" value="Nucleoside_phosphorylase_d"/>
</dbReference>
<proteinExistence type="predicted"/>
<accession>A0ABT7AVR2</accession>
<reference evidence="2 3" key="1">
    <citation type="submission" date="2023-01" db="EMBL/GenBank/DDBJ databases">
        <title>Novel diversity within Roseofilum (Cyanobacteria; Desertifilaceae) from marine benthic mats with descriptions of four novel species.</title>
        <authorList>
            <person name="Wang Y."/>
            <person name="Berthold D.E."/>
            <person name="Hu J."/>
            <person name="Lefler F.W."/>
            <person name="Laughinghouse H.D. IV."/>
        </authorList>
    </citation>
    <scope>NUCLEOTIDE SEQUENCE [LARGE SCALE GENOMIC DNA]</scope>
    <source>
        <strain evidence="2 3">BLCC-M154</strain>
    </source>
</reference>
<keyword evidence="3" id="KW-1185">Reference proteome</keyword>